<feature type="signal peptide" evidence="1">
    <location>
        <begin position="1"/>
        <end position="21"/>
    </location>
</feature>
<proteinExistence type="predicted"/>
<dbReference type="HOGENOM" id="CLU_092723_0_0_10"/>
<reference evidence="2 3" key="1">
    <citation type="journal article" date="2013" name="PLoS ONE">
        <title>Genomic analysis of Melioribacter roseus, facultatively anaerobic organotrophic bacterium representing a novel deep lineage within Bacteriodetes/Chlorobi group.</title>
        <authorList>
            <person name="Kadnikov V.V."/>
            <person name="Mardanov A.V."/>
            <person name="Podosokorskaya O.A."/>
            <person name="Gavrilov S.N."/>
            <person name="Kublanov I.V."/>
            <person name="Beletsky A.V."/>
            <person name="Bonch-Osmolovskaya E.A."/>
            <person name="Ravin N.V."/>
        </authorList>
    </citation>
    <scope>NUCLEOTIDE SEQUENCE [LARGE SCALE GENOMIC DNA]</scope>
    <source>
        <strain evidence="3">JCM 17771 / P3M-2</strain>
    </source>
</reference>
<dbReference type="Proteomes" id="UP000009011">
    <property type="component" value="Chromosome"/>
</dbReference>
<dbReference type="eggNOG" id="ENOG502ZBKJ">
    <property type="taxonomic scope" value="Bacteria"/>
</dbReference>
<organism evidence="2 3">
    <name type="scientific">Melioribacter roseus (strain DSM 23840 / JCM 17771 / VKM B-2668 / P3M-2)</name>
    <dbReference type="NCBI Taxonomy" id="1191523"/>
    <lineage>
        <taxon>Bacteria</taxon>
        <taxon>Pseudomonadati</taxon>
        <taxon>Ignavibacteriota</taxon>
        <taxon>Ignavibacteria</taxon>
        <taxon>Ignavibacteriales</taxon>
        <taxon>Melioribacteraceae</taxon>
        <taxon>Melioribacter</taxon>
    </lineage>
</organism>
<sequence>MKKLYLLALLFTLLFVGCDDSSSTEPVDDTPDVKVVEVKDVPALGPGLTYFRFSDSTIVTGADTLSDKWDIAFRRTAIYTNGGVSGPGKGGAIVLKNTDFYDLKEAPSEGYQVDAENAPAIPTGSGNGWYNYNPETHIISPIPGVVLVIKSGDGKYAKVQIISYYKGAPEAPTSSDESKYYTFRYVYQPDGSTKFE</sequence>
<gene>
    <name evidence="2" type="ordered locus">MROS_1426</name>
</gene>
<dbReference type="EMBL" id="CP003557">
    <property type="protein sequence ID" value="AFN74663.1"/>
    <property type="molecule type" value="Genomic_DNA"/>
</dbReference>
<accession>I7A081</accession>
<keyword evidence="3" id="KW-1185">Reference proteome</keyword>
<protein>
    <recommendedName>
        <fullName evidence="4">HmuY protein</fullName>
    </recommendedName>
</protein>
<dbReference type="OrthoDB" id="5510929at2"/>
<evidence type="ECO:0000313" key="3">
    <source>
        <dbReference type="Proteomes" id="UP000009011"/>
    </source>
</evidence>
<dbReference type="AlphaFoldDB" id="I7A081"/>
<dbReference type="CDD" id="cd12105">
    <property type="entry name" value="HmuY"/>
    <property type="match status" value="1"/>
</dbReference>
<dbReference type="PROSITE" id="PS51257">
    <property type="entry name" value="PROKAR_LIPOPROTEIN"/>
    <property type="match status" value="1"/>
</dbReference>
<dbReference type="KEGG" id="mro:MROS_1426"/>
<evidence type="ECO:0000256" key="1">
    <source>
        <dbReference type="SAM" id="SignalP"/>
    </source>
</evidence>
<dbReference type="RefSeq" id="WP_014856097.1">
    <property type="nucleotide sequence ID" value="NC_018178.1"/>
</dbReference>
<evidence type="ECO:0008006" key="4">
    <source>
        <dbReference type="Google" id="ProtNLM"/>
    </source>
</evidence>
<feature type="chain" id="PRO_5003707224" description="HmuY protein" evidence="1">
    <location>
        <begin position="22"/>
        <end position="196"/>
    </location>
</feature>
<name>I7A081_MELRP</name>
<dbReference type="Pfam" id="PF14064">
    <property type="entry name" value="HmuY"/>
    <property type="match status" value="1"/>
</dbReference>
<dbReference type="InterPro" id="IPR025921">
    <property type="entry name" value="HmuY"/>
</dbReference>
<dbReference type="STRING" id="1191523.MROS_1426"/>
<evidence type="ECO:0000313" key="2">
    <source>
        <dbReference type="EMBL" id="AFN74663.1"/>
    </source>
</evidence>
<keyword evidence="1" id="KW-0732">Signal</keyword>
<dbReference type="PATRIC" id="fig|1191523.3.peg.1513"/>